<dbReference type="InterPro" id="IPR036691">
    <property type="entry name" value="Endo/exonu/phosph_ase_sf"/>
</dbReference>
<evidence type="ECO:0000256" key="8">
    <source>
        <dbReference type="ARBA" id="ARBA00023204"/>
    </source>
</evidence>
<keyword evidence="5" id="KW-0227">DNA damage</keyword>
<evidence type="ECO:0000313" key="11">
    <source>
        <dbReference type="EMBL" id="NJB72268.1"/>
    </source>
</evidence>
<reference evidence="11 12" key="1">
    <citation type="submission" date="2020-03" db="EMBL/GenBank/DDBJ databases">
        <title>Genomic Encyclopedia of Type Strains, Phase IV (KMG-IV): sequencing the most valuable type-strain genomes for metagenomic binning, comparative biology and taxonomic classification.</title>
        <authorList>
            <person name="Goeker M."/>
        </authorList>
    </citation>
    <scope>NUCLEOTIDE SEQUENCE [LARGE SCALE GENOMIC DNA]</scope>
    <source>
        <strain evidence="11 12">DSM 29762</strain>
    </source>
</reference>
<keyword evidence="11" id="KW-0269">Exonuclease</keyword>
<dbReference type="AlphaFoldDB" id="A0A846QWA5"/>
<dbReference type="RefSeq" id="WP_167965122.1">
    <property type="nucleotide sequence ID" value="NZ_JAATJJ010000002.1"/>
</dbReference>
<organism evidence="11 12">
    <name type="scientific">Saonia flava</name>
    <dbReference type="NCBI Taxonomy" id="523696"/>
    <lineage>
        <taxon>Bacteria</taxon>
        <taxon>Pseudomonadati</taxon>
        <taxon>Bacteroidota</taxon>
        <taxon>Flavobacteriia</taxon>
        <taxon>Flavobacteriales</taxon>
        <taxon>Flavobacteriaceae</taxon>
        <taxon>Saonia</taxon>
    </lineage>
</organism>
<keyword evidence="11" id="KW-0255">Endonuclease</keyword>
<evidence type="ECO:0000256" key="5">
    <source>
        <dbReference type="ARBA" id="ARBA00022763"/>
    </source>
</evidence>
<dbReference type="InterPro" id="IPR005135">
    <property type="entry name" value="Endo/exonuclease/phosphatase"/>
</dbReference>
<dbReference type="SUPFAM" id="SSF56219">
    <property type="entry name" value="DNase I-like"/>
    <property type="match status" value="1"/>
</dbReference>
<evidence type="ECO:0000256" key="2">
    <source>
        <dbReference type="ARBA" id="ARBA00001946"/>
    </source>
</evidence>
<dbReference type="Gene3D" id="3.60.10.10">
    <property type="entry name" value="Endonuclease/exonuclease/phosphatase"/>
    <property type="match status" value="1"/>
</dbReference>
<feature type="transmembrane region" description="Helical" evidence="9">
    <location>
        <begin position="38"/>
        <end position="61"/>
    </location>
</feature>
<comment type="cofactor">
    <cofactor evidence="1">
        <name>Mn(2+)</name>
        <dbReference type="ChEBI" id="CHEBI:29035"/>
    </cofactor>
</comment>
<gene>
    <name evidence="11" type="ORF">GGR42_002759</name>
</gene>
<keyword evidence="12" id="KW-1185">Reference proteome</keyword>
<dbReference type="GO" id="GO:0006281">
    <property type="term" value="P:DNA repair"/>
    <property type="evidence" value="ECO:0007669"/>
    <property type="project" value="UniProtKB-KW"/>
</dbReference>
<dbReference type="Pfam" id="PF03372">
    <property type="entry name" value="Exo_endo_phos"/>
    <property type="match status" value="1"/>
</dbReference>
<feature type="transmembrane region" description="Helical" evidence="9">
    <location>
        <begin position="68"/>
        <end position="86"/>
    </location>
</feature>
<protein>
    <submittedName>
        <fullName evidence="11">Endonuclease/exonuclease/phosphatase family metal-dependent hydrolase</fullName>
    </submittedName>
</protein>
<comment type="cofactor">
    <cofactor evidence="2">
        <name>Mg(2+)</name>
        <dbReference type="ChEBI" id="CHEBI:18420"/>
    </cofactor>
</comment>
<dbReference type="CDD" id="cd09084">
    <property type="entry name" value="EEP-2"/>
    <property type="match status" value="1"/>
</dbReference>
<evidence type="ECO:0000256" key="9">
    <source>
        <dbReference type="SAM" id="Phobius"/>
    </source>
</evidence>
<keyword evidence="3" id="KW-0540">Nuclease</keyword>
<feature type="domain" description="Endonuclease/exonuclease/phosphatase" evidence="10">
    <location>
        <begin position="101"/>
        <end position="327"/>
    </location>
</feature>
<evidence type="ECO:0000256" key="7">
    <source>
        <dbReference type="ARBA" id="ARBA00022842"/>
    </source>
</evidence>
<dbReference type="GO" id="GO:0004527">
    <property type="term" value="F:exonuclease activity"/>
    <property type="evidence" value="ECO:0007669"/>
    <property type="project" value="UniProtKB-KW"/>
</dbReference>
<dbReference type="InterPro" id="IPR051547">
    <property type="entry name" value="TDP2-like"/>
</dbReference>
<proteinExistence type="predicted"/>
<dbReference type="Proteomes" id="UP000590442">
    <property type="component" value="Unassembled WGS sequence"/>
</dbReference>
<dbReference type="PANTHER" id="PTHR15822">
    <property type="entry name" value="TRAF AND TNF RECEPTOR-ASSOCIATED PROTEIN"/>
    <property type="match status" value="1"/>
</dbReference>
<dbReference type="EMBL" id="JAATJJ010000002">
    <property type="protein sequence ID" value="NJB72268.1"/>
    <property type="molecule type" value="Genomic_DNA"/>
</dbReference>
<keyword evidence="6 11" id="KW-0378">Hydrolase</keyword>
<comment type="caution">
    <text evidence="11">The sequence shown here is derived from an EMBL/GenBank/DDBJ whole genome shotgun (WGS) entry which is preliminary data.</text>
</comment>
<evidence type="ECO:0000259" key="10">
    <source>
        <dbReference type="Pfam" id="PF03372"/>
    </source>
</evidence>
<keyword evidence="9" id="KW-1133">Transmembrane helix</keyword>
<evidence type="ECO:0000256" key="3">
    <source>
        <dbReference type="ARBA" id="ARBA00022722"/>
    </source>
</evidence>
<evidence type="ECO:0000256" key="4">
    <source>
        <dbReference type="ARBA" id="ARBA00022723"/>
    </source>
</evidence>
<name>A0A846QWA5_9FLAO</name>
<accession>A0A846QWA5</accession>
<dbReference type="GO" id="GO:0046872">
    <property type="term" value="F:metal ion binding"/>
    <property type="evidence" value="ECO:0007669"/>
    <property type="project" value="UniProtKB-KW"/>
</dbReference>
<feature type="transmembrane region" description="Helical" evidence="9">
    <location>
        <begin position="12"/>
        <end position="32"/>
    </location>
</feature>
<sequence>MKQLTFLDKLVYILNILVAFLFFISFFGPYISARTFPFLSVLNLAVPILVLANFVFFAYWIIRWKRKWILSGILLLMGFLFMDSFYKYSIKENFDDGLKVMSFNVRDFNKFNWLDDPNLGNEIIKFIKKENPDILCFQEHSRIWYKKLKMYPYRAETPYSTGQSVQSIFSKYPIVNKGSLNFQSTLNNGIFSDIVIENDTIRVYNLHLQSFKITPSVKAVTTEPSDKLYRRLTKSFSMQQDQADLFQEHLGKNPHKKIVCGDFNNNQYSNVYHSIKGDMEDTFLKKGKGFGRTYDFMGYPLRIDFILADKNFEVLSHKNYDVRLSDHYPVMSTLRLKSQ</sequence>
<keyword evidence="9" id="KW-0472">Membrane</keyword>
<keyword evidence="8" id="KW-0234">DNA repair</keyword>
<dbReference type="GO" id="GO:0004519">
    <property type="term" value="F:endonuclease activity"/>
    <property type="evidence" value="ECO:0007669"/>
    <property type="project" value="UniProtKB-KW"/>
</dbReference>
<evidence type="ECO:0000313" key="12">
    <source>
        <dbReference type="Proteomes" id="UP000590442"/>
    </source>
</evidence>
<evidence type="ECO:0000256" key="1">
    <source>
        <dbReference type="ARBA" id="ARBA00001936"/>
    </source>
</evidence>
<keyword evidence="7" id="KW-0460">Magnesium</keyword>
<keyword evidence="9" id="KW-0812">Transmembrane</keyword>
<evidence type="ECO:0000256" key="6">
    <source>
        <dbReference type="ARBA" id="ARBA00022801"/>
    </source>
</evidence>
<keyword evidence="4" id="KW-0479">Metal-binding</keyword>
<dbReference type="PANTHER" id="PTHR15822:SF4">
    <property type="entry name" value="TYROSYL-DNA PHOSPHODIESTERASE 2"/>
    <property type="match status" value="1"/>
</dbReference>